<reference evidence="3" key="1">
    <citation type="submission" date="2015-02" db="EMBL/GenBank/DDBJ databases">
        <title>Genome sequencing for Strongylocentrotus purpuratus.</title>
        <authorList>
            <person name="Murali S."/>
            <person name="Liu Y."/>
            <person name="Vee V."/>
            <person name="English A."/>
            <person name="Wang M."/>
            <person name="Skinner E."/>
            <person name="Han Y."/>
            <person name="Muzny D.M."/>
            <person name="Worley K.C."/>
            <person name="Gibbs R.A."/>
        </authorList>
    </citation>
    <scope>NUCLEOTIDE SEQUENCE</scope>
</reference>
<evidence type="ECO:0000256" key="1">
    <source>
        <dbReference type="SAM" id="MobiDB-lite"/>
    </source>
</evidence>
<dbReference type="RefSeq" id="XP_030839624.1">
    <property type="nucleotide sequence ID" value="XM_030983764.1"/>
</dbReference>
<feature type="compositionally biased region" description="Basic and acidic residues" evidence="1">
    <location>
        <begin position="12"/>
        <end position="29"/>
    </location>
</feature>
<proteinExistence type="predicted"/>
<feature type="region of interest" description="Disordered" evidence="1">
    <location>
        <begin position="61"/>
        <end position="96"/>
    </location>
</feature>
<reference evidence="2" key="2">
    <citation type="submission" date="2021-01" db="UniProtKB">
        <authorList>
            <consortium name="EnsemblMetazoa"/>
        </authorList>
    </citation>
    <scope>IDENTIFICATION</scope>
</reference>
<sequence length="216" mass="22871">MPSRGFSGKGAIGKERKGSTTDRLEKLDQSEGYQPLNAAPPLPLALVAPISAGASQIIRADRLGGGKPEGGQHGVLPCKVHPGEASRSSQDPHRPPCIPEYNMNLKNDDELMGHLYCDIDNVQGPSPMLTATSSPLGDYVEPGGFGGNSEAATLCPGEPGTQGVKPPVAGSLSPVTEDECLHPTYDTKMHVCKMHRSSSVYNEYETKVHKSVPSQD</sequence>
<feature type="region of interest" description="Disordered" evidence="1">
    <location>
        <begin position="1"/>
        <end position="38"/>
    </location>
</feature>
<dbReference type="KEGG" id="spu:105441655"/>
<keyword evidence="3" id="KW-1185">Reference proteome</keyword>
<organism evidence="2 3">
    <name type="scientific">Strongylocentrotus purpuratus</name>
    <name type="common">Purple sea urchin</name>
    <dbReference type="NCBI Taxonomy" id="7668"/>
    <lineage>
        <taxon>Eukaryota</taxon>
        <taxon>Metazoa</taxon>
        <taxon>Echinodermata</taxon>
        <taxon>Eleutherozoa</taxon>
        <taxon>Echinozoa</taxon>
        <taxon>Echinoidea</taxon>
        <taxon>Euechinoidea</taxon>
        <taxon>Echinacea</taxon>
        <taxon>Camarodonta</taxon>
        <taxon>Echinidea</taxon>
        <taxon>Strongylocentrotidae</taxon>
        <taxon>Strongylocentrotus</taxon>
    </lineage>
</organism>
<dbReference type="InParanoid" id="A0A7M7NPQ8"/>
<dbReference type="Proteomes" id="UP000007110">
    <property type="component" value="Unassembled WGS sequence"/>
</dbReference>
<evidence type="ECO:0000313" key="2">
    <source>
        <dbReference type="EnsemblMetazoa" id="XP_030839624"/>
    </source>
</evidence>
<protein>
    <submittedName>
        <fullName evidence="2">Uncharacterized protein</fullName>
    </submittedName>
</protein>
<accession>A0A7M7NPQ8</accession>
<dbReference type="GeneID" id="105441655"/>
<evidence type="ECO:0000313" key="3">
    <source>
        <dbReference type="Proteomes" id="UP000007110"/>
    </source>
</evidence>
<dbReference type="EnsemblMetazoa" id="XM_030983764">
    <property type="protein sequence ID" value="XP_030839624"/>
    <property type="gene ID" value="LOC105441655"/>
</dbReference>
<dbReference type="AlphaFoldDB" id="A0A7M7NPQ8"/>
<name>A0A7M7NPQ8_STRPU</name>